<dbReference type="SUPFAM" id="SSF51735">
    <property type="entry name" value="NAD(P)-binding Rossmann-fold domains"/>
    <property type="match status" value="1"/>
</dbReference>
<dbReference type="Pfam" id="PF08240">
    <property type="entry name" value="ADH_N"/>
    <property type="match status" value="1"/>
</dbReference>
<dbReference type="Pfam" id="PF13602">
    <property type="entry name" value="ADH_zinc_N_2"/>
    <property type="match status" value="1"/>
</dbReference>
<dbReference type="GO" id="GO:0016491">
    <property type="term" value="F:oxidoreductase activity"/>
    <property type="evidence" value="ECO:0007669"/>
    <property type="project" value="InterPro"/>
</dbReference>
<reference evidence="3" key="1">
    <citation type="submission" date="2021-01" db="EMBL/GenBank/DDBJ databases">
        <title>Whole genome shotgun sequence of Cellulomonas chitinilytica NBRC 110799.</title>
        <authorList>
            <person name="Komaki H."/>
            <person name="Tamura T."/>
        </authorList>
    </citation>
    <scope>NUCLEOTIDE SEQUENCE</scope>
    <source>
        <strain evidence="3">NBRC 110799</strain>
    </source>
</reference>
<dbReference type="PANTHER" id="PTHR44013">
    <property type="entry name" value="ZINC-TYPE ALCOHOL DEHYDROGENASE-LIKE PROTEIN C16A3.02C"/>
    <property type="match status" value="1"/>
</dbReference>
<evidence type="ECO:0000313" key="3">
    <source>
        <dbReference type="EMBL" id="GIG23552.1"/>
    </source>
</evidence>
<dbReference type="GO" id="GO:0008270">
    <property type="term" value="F:zinc ion binding"/>
    <property type="evidence" value="ECO:0007669"/>
    <property type="project" value="InterPro"/>
</dbReference>
<evidence type="ECO:0000313" key="4">
    <source>
        <dbReference type="Proteomes" id="UP000632740"/>
    </source>
</evidence>
<dbReference type="Gene3D" id="3.90.180.10">
    <property type="entry name" value="Medium-chain alcohol dehydrogenases, catalytic domain"/>
    <property type="match status" value="1"/>
</dbReference>
<dbReference type="Proteomes" id="UP000632740">
    <property type="component" value="Unassembled WGS sequence"/>
</dbReference>
<gene>
    <name evidence="3" type="ORF">Cch01nite_42760</name>
</gene>
<keyword evidence="4" id="KW-1185">Reference proteome</keyword>
<dbReference type="SMART" id="SM00829">
    <property type="entry name" value="PKS_ER"/>
    <property type="match status" value="1"/>
</dbReference>
<evidence type="ECO:0000259" key="2">
    <source>
        <dbReference type="SMART" id="SM00829"/>
    </source>
</evidence>
<dbReference type="EMBL" id="BONK01000021">
    <property type="protein sequence ID" value="GIG23552.1"/>
    <property type="molecule type" value="Genomic_DNA"/>
</dbReference>
<feature type="domain" description="Enoyl reductase (ER)" evidence="2">
    <location>
        <begin position="10"/>
        <end position="318"/>
    </location>
</feature>
<dbReference type="PANTHER" id="PTHR44013:SF1">
    <property type="entry name" value="ZINC-TYPE ALCOHOL DEHYDROGENASE-LIKE PROTEIN C16A3.02C"/>
    <property type="match status" value="1"/>
</dbReference>
<keyword evidence="1" id="KW-0812">Transmembrane</keyword>
<dbReference type="InterPro" id="IPR036291">
    <property type="entry name" value="NAD(P)-bd_dom_sf"/>
</dbReference>
<proteinExistence type="predicted"/>
<name>A0A919P7H8_9CELL</name>
<sequence>MKAVVHTEYGGPEVLRLVEVDRPAPRDAEVLVRVRACSLNASDWEGLRGTPAYARIGGLRRPRRHVLGSDVAGTVESVGARVTAVGPGDDVFADVLGRNGGLAELVVVPERALAPMPSGMTYVEAAAVPQAAAIALHGIRTKGRVRPGDRVLVNGAGGGAGTYAVQLAKLDGAEVTAVDNAEKLDLLRSLGADHVVDYRTHDYTAAGRTYDLVLDLAGHRSVRHSARAIAPGGRYLFVGGSLRSLLGVLLLGPLVGLRGRRRIRVLAVGLGVRQVTPLVELVLAGDVRTVVDRVYPLAEAPEALRRLGEGHALGKVVVEVDAAGAPPH</sequence>
<dbReference type="AlphaFoldDB" id="A0A919P7H8"/>
<dbReference type="CDD" id="cd08267">
    <property type="entry name" value="MDR1"/>
    <property type="match status" value="1"/>
</dbReference>
<dbReference type="InterPro" id="IPR052733">
    <property type="entry name" value="Chloroplast_QOR"/>
</dbReference>
<dbReference type="InterPro" id="IPR020843">
    <property type="entry name" value="ER"/>
</dbReference>
<feature type="transmembrane region" description="Helical" evidence="1">
    <location>
        <begin position="235"/>
        <end position="257"/>
    </location>
</feature>
<dbReference type="RefSeq" id="WP_203758558.1">
    <property type="nucleotide sequence ID" value="NZ_BONK01000021.1"/>
</dbReference>
<organism evidence="3 4">
    <name type="scientific">Cellulomonas chitinilytica</name>
    <dbReference type="NCBI Taxonomy" id="398759"/>
    <lineage>
        <taxon>Bacteria</taxon>
        <taxon>Bacillati</taxon>
        <taxon>Actinomycetota</taxon>
        <taxon>Actinomycetes</taxon>
        <taxon>Micrococcales</taxon>
        <taxon>Cellulomonadaceae</taxon>
        <taxon>Cellulomonas</taxon>
    </lineage>
</organism>
<dbReference type="InterPro" id="IPR011032">
    <property type="entry name" value="GroES-like_sf"/>
</dbReference>
<accession>A0A919P7H8</accession>
<comment type="caution">
    <text evidence="3">The sequence shown here is derived from an EMBL/GenBank/DDBJ whole genome shotgun (WGS) entry which is preliminary data.</text>
</comment>
<dbReference type="SUPFAM" id="SSF50129">
    <property type="entry name" value="GroES-like"/>
    <property type="match status" value="1"/>
</dbReference>
<keyword evidence="1" id="KW-1133">Transmembrane helix</keyword>
<dbReference type="InterPro" id="IPR013154">
    <property type="entry name" value="ADH-like_N"/>
</dbReference>
<protein>
    <submittedName>
        <fullName evidence="3">NADPH:quinone reductase</fullName>
    </submittedName>
</protein>
<keyword evidence="1" id="KW-0472">Membrane</keyword>
<dbReference type="Gene3D" id="3.40.50.720">
    <property type="entry name" value="NAD(P)-binding Rossmann-like Domain"/>
    <property type="match status" value="1"/>
</dbReference>
<dbReference type="PROSITE" id="PS01162">
    <property type="entry name" value="QOR_ZETA_CRYSTAL"/>
    <property type="match status" value="1"/>
</dbReference>
<dbReference type="InterPro" id="IPR002364">
    <property type="entry name" value="Quin_OxRdtase/zeta-crystal_CS"/>
</dbReference>
<evidence type="ECO:0000256" key="1">
    <source>
        <dbReference type="SAM" id="Phobius"/>
    </source>
</evidence>